<dbReference type="InterPro" id="IPR029039">
    <property type="entry name" value="Flavoprotein-like_sf"/>
</dbReference>
<dbReference type="InterPro" id="IPR008254">
    <property type="entry name" value="Flavodoxin/NO_synth"/>
</dbReference>
<evidence type="ECO:0000259" key="3">
    <source>
        <dbReference type="PROSITE" id="PS50902"/>
    </source>
</evidence>
<dbReference type="Gene3D" id="3.40.50.360">
    <property type="match status" value="1"/>
</dbReference>
<evidence type="ECO:0000256" key="2">
    <source>
        <dbReference type="ARBA" id="ARBA00022643"/>
    </source>
</evidence>
<dbReference type="RefSeq" id="WP_119496359.1">
    <property type="nucleotide sequence ID" value="NZ_NRJH01000007.1"/>
</dbReference>
<organism evidence="4 5">
    <name type="scientific">Psittacicella melopsittaci</name>
    <dbReference type="NCBI Taxonomy" id="2028576"/>
    <lineage>
        <taxon>Bacteria</taxon>
        <taxon>Pseudomonadati</taxon>
        <taxon>Pseudomonadota</taxon>
        <taxon>Gammaproteobacteria</taxon>
        <taxon>Pasteurellales</taxon>
        <taxon>Psittacicellaceae</taxon>
        <taxon>Psittacicella</taxon>
    </lineage>
</organism>
<name>A0A3A1Y6G0_9GAMM</name>
<reference evidence="4 5" key="1">
    <citation type="submission" date="2017-08" db="EMBL/GenBank/DDBJ databases">
        <title>Reclassification of Bisgaard taxon 37 and 44.</title>
        <authorList>
            <person name="Christensen H."/>
        </authorList>
    </citation>
    <scope>NUCLEOTIDE SEQUENCE [LARGE SCALE GENOMIC DNA]</scope>
    <source>
        <strain evidence="4 5">B96_4</strain>
    </source>
</reference>
<keyword evidence="2" id="KW-0288">FMN</keyword>
<evidence type="ECO:0000313" key="5">
    <source>
        <dbReference type="Proteomes" id="UP000266258"/>
    </source>
</evidence>
<dbReference type="OrthoDB" id="359268at2"/>
<accession>A0A3A1Y6G0</accession>
<keyword evidence="1" id="KW-0285">Flavoprotein</keyword>
<dbReference type="EMBL" id="NRJH01000007">
    <property type="protein sequence ID" value="RIY33852.1"/>
    <property type="molecule type" value="Genomic_DNA"/>
</dbReference>
<gene>
    <name evidence="4" type="ORF">CJP74_00705</name>
</gene>
<proteinExistence type="predicted"/>
<dbReference type="Proteomes" id="UP000266258">
    <property type="component" value="Unassembled WGS sequence"/>
</dbReference>
<evidence type="ECO:0000313" key="4">
    <source>
        <dbReference type="EMBL" id="RIY33852.1"/>
    </source>
</evidence>
<dbReference type="AlphaFoldDB" id="A0A3A1Y6G0"/>
<dbReference type="GO" id="GO:0010181">
    <property type="term" value="F:FMN binding"/>
    <property type="evidence" value="ECO:0007669"/>
    <property type="project" value="InterPro"/>
</dbReference>
<sequence length="145" mass="15428">MKFYVVTGSTLGTSEAAGETLVEELSQPATLLHSPNLGQIADATHLVFICSTHGAGEFPDTFLPLAQEIASSENPFPSLSKLLLIGIGSSDYDTYNGAIKELAKILASKGLEPVVEPILIDVTESFEPDLTAASLFKAHEDEFFA</sequence>
<protein>
    <recommendedName>
        <fullName evidence="3">Flavodoxin-like domain-containing protein</fullName>
    </recommendedName>
</protein>
<evidence type="ECO:0000256" key="1">
    <source>
        <dbReference type="ARBA" id="ARBA00022630"/>
    </source>
</evidence>
<keyword evidence="5" id="KW-1185">Reference proteome</keyword>
<comment type="caution">
    <text evidence="4">The sequence shown here is derived from an EMBL/GenBank/DDBJ whole genome shotgun (WGS) entry which is preliminary data.</text>
</comment>
<dbReference type="Pfam" id="PF00258">
    <property type="entry name" value="Flavodoxin_1"/>
    <property type="match status" value="1"/>
</dbReference>
<dbReference type="SUPFAM" id="SSF52218">
    <property type="entry name" value="Flavoproteins"/>
    <property type="match status" value="1"/>
</dbReference>
<dbReference type="PROSITE" id="PS50902">
    <property type="entry name" value="FLAVODOXIN_LIKE"/>
    <property type="match status" value="1"/>
</dbReference>
<feature type="domain" description="Flavodoxin-like" evidence="3">
    <location>
        <begin position="3"/>
        <end position="145"/>
    </location>
</feature>